<evidence type="ECO:0000313" key="1">
    <source>
        <dbReference type="EMBL" id="TAA33719.1"/>
    </source>
</evidence>
<name>A0A4Q8LQX9_9GAMM</name>
<dbReference type="RefSeq" id="WP_130524344.1">
    <property type="nucleotide sequence ID" value="NZ_SHLZ01000005.1"/>
</dbReference>
<protein>
    <submittedName>
        <fullName evidence="1">DUF2213 domain-containing protein</fullName>
    </submittedName>
</protein>
<gene>
    <name evidence="1" type="ORF">EA656_14875</name>
</gene>
<dbReference type="Proteomes" id="UP000292087">
    <property type="component" value="Unassembled WGS sequence"/>
</dbReference>
<dbReference type="AlphaFoldDB" id="A0A4Q8LQX9"/>
<organism evidence="1 2">
    <name type="scientific">Pseudoxanthomonas winnipegensis</name>
    <dbReference type="NCBI Taxonomy" id="2480810"/>
    <lineage>
        <taxon>Bacteria</taxon>
        <taxon>Pseudomonadati</taxon>
        <taxon>Pseudomonadota</taxon>
        <taxon>Gammaproteobacteria</taxon>
        <taxon>Lysobacterales</taxon>
        <taxon>Lysobacteraceae</taxon>
        <taxon>Pseudoxanthomonas</taxon>
    </lineage>
</organism>
<comment type="caution">
    <text evidence="1">The sequence shown here is derived from an EMBL/GenBank/DDBJ whole genome shotgun (WGS) entry which is preliminary data.</text>
</comment>
<reference evidence="1 2" key="1">
    <citation type="submission" date="2019-02" db="EMBL/GenBank/DDBJ databases">
        <title>WGS of Pseudoxanthomonas species novum from clinical isolates.</title>
        <authorList>
            <person name="Bernier A.-M."/>
            <person name="Bernard K."/>
            <person name="Vachon A."/>
        </authorList>
    </citation>
    <scope>NUCLEOTIDE SEQUENCE [LARGE SCALE GENOMIC DNA]</scope>
    <source>
        <strain evidence="1 2">NML140781</strain>
    </source>
</reference>
<evidence type="ECO:0000313" key="2">
    <source>
        <dbReference type="Proteomes" id="UP000292087"/>
    </source>
</evidence>
<proteinExistence type="predicted"/>
<dbReference type="EMBL" id="SHMF01000004">
    <property type="protein sequence ID" value="TAA33719.1"/>
    <property type="molecule type" value="Genomic_DNA"/>
</dbReference>
<sequence>MFTLITDRASVTGARRTADGYLVGDAKVARVGVQQYLGRELGRPDLSVVRVYRPAEEVFRDATMRSFAHRPVTLDHPGEMVDSSNWRKVAAGQIGDQVVRDGEFVRVPLVLMDADAIRAWESGKRELSMGYTAEIVFGDGVTPDGQHYDAKQVNIMANHLAIVDVARGGPQLRLDAAPAPVHAFDSDAFRARMLEQFKDAKHLTHAEVQGFVDQLTANAAAGHRLVAAAAAQKAASPAFADQYRQHREVCDTAYADMCARLQAGPQRS</sequence>
<dbReference type="InterPro" id="IPR016913">
    <property type="entry name" value="UCP029215"/>
</dbReference>
<accession>A0A4Q8LQX9</accession>
<dbReference type="Pfam" id="PF09979">
    <property type="entry name" value="DUF2213"/>
    <property type="match status" value="1"/>
</dbReference>